<dbReference type="InterPro" id="IPR036291">
    <property type="entry name" value="NAD(P)-bd_dom_sf"/>
</dbReference>
<accession>A0A9X2VFC2</accession>
<gene>
    <name evidence="3" type="ORF">NZH93_01930</name>
</gene>
<reference evidence="3" key="1">
    <citation type="submission" date="2022-08" db="EMBL/GenBank/DDBJ databases">
        <authorList>
            <person name="Tistechok S."/>
            <person name="Samborskyy M."/>
            <person name="Roman I."/>
        </authorList>
    </citation>
    <scope>NUCLEOTIDE SEQUENCE</scope>
    <source>
        <strain evidence="3">DSM 103496</strain>
    </source>
</reference>
<dbReference type="PANTHER" id="PTHR44154">
    <property type="entry name" value="QUINONE OXIDOREDUCTASE"/>
    <property type="match status" value="1"/>
</dbReference>
<name>A0A9X2VFC2_9PSEU</name>
<organism evidence="3 4">
    <name type="scientific">Umezawaea endophytica</name>
    <dbReference type="NCBI Taxonomy" id="1654476"/>
    <lineage>
        <taxon>Bacteria</taxon>
        <taxon>Bacillati</taxon>
        <taxon>Actinomycetota</taxon>
        <taxon>Actinomycetes</taxon>
        <taxon>Pseudonocardiales</taxon>
        <taxon>Pseudonocardiaceae</taxon>
        <taxon>Umezawaea</taxon>
    </lineage>
</organism>
<dbReference type="InterPro" id="IPR013154">
    <property type="entry name" value="ADH-like_N"/>
</dbReference>
<keyword evidence="1" id="KW-0521">NADP</keyword>
<dbReference type="SUPFAM" id="SSF51735">
    <property type="entry name" value="NAD(P)-binding Rossmann-fold domains"/>
    <property type="match status" value="1"/>
</dbReference>
<dbReference type="RefSeq" id="WP_259621108.1">
    <property type="nucleotide sequence ID" value="NZ_JANYMP010000001.1"/>
</dbReference>
<dbReference type="EMBL" id="JANYMP010000001">
    <property type="protein sequence ID" value="MCS7475596.1"/>
    <property type="molecule type" value="Genomic_DNA"/>
</dbReference>
<evidence type="ECO:0000313" key="4">
    <source>
        <dbReference type="Proteomes" id="UP001141259"/>
    </source>
</evidence>
<sequence length="314" mass="31452">MRAVQFTEYGPPSVVHVAEVAAPHAGPGEIRVATRVSGLSPGETTIRSGALRDVVPATFPYRTGFDAAGVVDEVGDGVTGVGVGDEVFGTTRPAERGANADFVVLTAWAPKPAAWSWEEAGGAAGAVETATRVLDRLVVGAGHTLLVQGAAGGVGTVAVQLAVARGARVIGTASERNHDLLRSLGAEPTTYGTGLVERVRALAPSGVDAVFDCAGGALPDLVAIAGDAARVVTIAPDFTAAAHGVHLSHGAPAGETAAGSADPLAVHGLAIAVTLAENGGLRVPVEAVFPLTEAAAAHELSETRHARGKIVLAH</sequence>
<dbReference type="Gene3D" id="3.40.50.720">
    <property type="entry name" value="NAD(P)-binding Rossmann-like Domain"/>
    <property type="match status" value="1"/>
</dbReference>
<dbReference type="Pfam" id="PF08240">
    <property type="entry name" value="ADH_N"/>
    <property type="match status" value="1"/>
</dbReference>
<protein>
    <submittedName>
        <fullName evidence="3">NADP-dependent oxidoreductase</fullName>
    </submittedName>
</protein>
<keyword evidence="4" id="KW-1185">Reference proteome</keyword>
<dbReference type="InterPro" id="IPR011032">
    <property type="entry name" value="GroES-like_sf"/>
</dbReference>
<dbReference type="SUPFAM" id="SSF50129">
    <property type="entry name" value="GroES-like"/>
    <property type="match status" value="1"/>
</dbReference>
<evidence type="ECO:0000313" key="3">
    <source>
        <dbReference type="EMBL" id="MCS7475596.1"/>
    </source>
</evidence>
<comment type="caution">
    <text evidence="3">The sequence shown here is derived from an EMBL/GenBank/DDBJ whole genome shotgun (WGS) entry which is preliminary data.</text>
</comment>
<dbReference type="InterPro" id="IPR051603">
    <property type="entry name" value="Zinc-ADH_QOR/CCCR"/>
</dbReference>
<proteinExistence type="predicted"/>
<dbReference type="GO" id="GO:0016491">
    <property type="term" value="F:oxidoreductase activity"/>
    <property type="evidence" value="ECO:0007669"/>
    <property type="project" value="InterPro"/>
</dbReference>
<evidence type="ECO:0000256" key="1">
    <source>
        <dbReference type="ARBA" id="ARBA00022857"/>
    </source>
</evidence>
<dbReference type="AlphaFoldDB" id="A0A9X2VFC2"/>
<dbReference type="SMART" id="SM00829">
    <property type="entry name" value="PKS_ER"/>
    <property type="match status" value="1"/>
</dbReference>
<feature type="domain" description="Enoyl reductase (ER)" evidence="2">
    <location>
        <begin position="10"/>
        <end position="312"/>
    </location>
</feature>
<dbReference type="InterPro" id="IPR020843">
    <property type="entry name" value="ER"/>
</dbReference>
<dbReference type="Gene3D" id="3.90.180.10">
    <property type="entry name" value="Medium-chain alcohol dehydrogenases, catalytic domain"/>
    <property type="match status" value="1"/>
</dbReference>
<dbReference type="PANTHER" id="PTHR44154:SF1">
    <property type="entry name" value="QUINONE OXIDOREDUCTASE"/>
    <property type="match status" value="1"/>
</dbReference>
<evidence type="ECO:0000259" key="2">
    <source>
        <dbReference type="SMART" id="SM00829"/>
    </source>
</evidence>
<dbReference type="Proteomes" id="UP001141259">
    <property type="component" value="Unassembled WGS sequence"/>
</dbReference>
<dbReference type="CDD" id="cd05289">
    <property type="entry name" value="MDR_like_2"/>
    <property type="match status" value="1"/>
</dbReference>
<dbReference type="Pfam" id="PF13602">
    <property type="entry name" value="ADH_zinc_N_2"/>
    <property type="match status" value="1"/>
</dbReference>